<dbReference type="GO" id="GO:0004814">
    <property type="term" value="F:arginine-tRNA ligase activity"/>
    <property type="evidence" value="ECO:0007669"/>
    <property type="project" value="UniProtKB-EC"/>
</dbReference>
<dbReference type="SMART" id="SM00836">
    <property type="entry name" value="DALR_1"/>
    <property type="match status" value="1"/>
</dbReference>
<name>A0A0A9YYA8_LYGHE</name>
<evidence type="ECO:0000313" key="5">
    <source>
        <dbReference type="EMBL" id="JAG17620.1"/>
    </source>
</evidence>
<dbReference type="EMBL" id="GBHO01007531">
    <property type="protein sequence ID" value="JAG36073.1"/>
    <property type="molecule type" value="Transcribed_RNA"/>
</dbReference>
<evidence type="ECO:0000313" key="7">
    <source>
        <dbReference type="EMBL" id="JAG36073.1"/>
    </source>
</evidence>
<dbReference type="InterPro" id="IPR014729">
    <property type="entry name" value="Rossmann-like_a/b/a_fold"/>
</dbReference>
<reference evidence="7" key="1">
    <citation type="journal article" date="2014" name="PLoS ONE">
        <title>Transcriptome-Based Identification of ABC Transporters in the Western Tarnished Plant Bug Lygus hesperus.</title>
        <authorList>
            <person name="Hull J.J."/>
            <person name="Chaney K."/>
            <person name="Geib S.M."/>
            <person name="Fabrick J.A."/>
            <person name="Brent C.S."/>
            <person name="Walsh D."/>
            <person name="Lavine L.C."/>
        </authorList>
    </citation>
    <scope>NUCLEOTIDE SEQUENCE</scope>
</reference>
<evidence type="ECO:0000313" key="6">
    <source>
        <dbReference type="EMBL" id="JAG36069.1"/>
    </source>
</evidence>
<dbReference type="Gene3D" id="1.10.730.10">
    <property type="entry name" value="Isoleucyl-tRNA Synthetase, Domain 1"/>
    <property type="match status" value="1"/>
</dbReference>
<comment type="catalytic activity">
    <reaction evidence="3">
        <text>tRNA(Arg) + L-arginine + ATP = L-arginyl-tRNA(Arg) + AMP + diphosphate</text>
        <dbReference type="Rhea" id="RHEA:20301"/>
        <dbReference type="Rhea" id="RHEA-COMP:9658"/>
        <dbReference type="Rhea" id="RHEA-COMP:9673"/>
        <dbReference type="ChEBI" id="CHEBI:30616"/>
        <dbReference type="ChEBI" id="CHEBI:32682"/>
        <dbReference type="ChEBI" id="CHEBI:33019"/>
        <dbReference type="ChEBI" id="CHEBI:78442"/>
        <dbReference type="ChEBI" id="CHEBI:78513"/>
        <dbReference type="ChEBI" id="CHEBI:456215"/>
        <dbReference type="EC" id="6.1.1.19"/>
    </reaction>
</comment>
<dbReference type="InterPro" id="IPR009080">
    <property type="entry name" value="tRNAsynth_Ia_anticodon-bd"/>
</dbReference>
<dbReference type="InterPro" id="IPR008909">
    <property type="entry name" value="DALR_anticod-bd"/>
</dbReference>
<evidence type="ECO:0000256" key="1">
    <source>
        <dbReference type="ARBA" id="ARBA00005594"/>
    </source>
</evidence>
<evidence type="ECO:0000256" key="3">
    <source>
        <dbReference type="ARBA" id="ARBA00049339"/>
    </source>
</evidence>
<feature type="domain" description="DALR anticodon binding" evidence="4">
    <location>
        <begin position="129"/>
        <end position="235"/>
    </location>
</feature>
<dbReference type="PANTHER" id="PTHR11956:SF5">
    <property type="entry name" value="ARGININE--TRNA LIGASE, CYTOPLASMIC"/>
    <property type="match status" value="1"/>
</dbReference>
<reference evidence="7" key="2">
    <citation type="submission" date="2014-07" db="EMBL/GenBank/DDBJ databases">
        <authorList>
            <person name="Hull J."/>
        </authorList>
    </citation>
    <scope>NUCLEOTIDE SEQUENCE</scope>
</reference>
<proteinExistence type="inferred from homology"/>
<evidence type="ECO:0000259" key="4">
    <source>
        <dbReference type="SMART" id="SM00836"/>
    </source>
</evidence>
<accession>A0A0A9YYA8</accession>
<keyword evidence="7" id="KW-0436">Ligase</keyword>
<dbReference type="EMBL" id="GBHO01007535">
    <property type="protein sequence ID" value="JAG36069.1"/>
    <property type="molecule type" value="Transcribed_RNA"/>
</dbReference>
<dbReference type="GO" id="GO:0005524">
    <property type="term" value="F:ATP binding"/>
    <property type="evidence" value="ECO:0007669"/>
    <property type="project" value="InterPro"/>
</dbReference>
<organism evidence="7">
    <name type="scientific">Lygus hesperus</name>
    <name type="common">Western plant bug</name>
    <dbReference type="NCBI Taxonomy" id="30085"/>
    <lineage>
        <taxon>Eukaryota</taxon>
        <taxon>Metazoa</taxon>
        <taxon>Ecdysozoa</taxon>
        <taxon>Arthropoda</taxon>
        <taxon>Hexapoda</taxon>
        <taxon>Insecta</taxon>
        <taxon>Pterygota</taxon>
        <taxon>Neoptera</taxon>
        <taxon>Paraneoptera</taxon>
        <taxon>Hemiptera</taxon>
        <taxon>Heteroptera</taxon>
        <taxon>Panheteroptera</taxon>
        <taxon>Cimicomorpha</taxon>
        <taxon>Miridae</taxon>
        <taxon>Mirini</taxon>
        <taxon>Lygus</taxon>
    </lineage>
</organism>
<sequence>MSSRKGNILLFSDMRRMIEQMIRSKYASSDTIDDETIRRISIASINYGMLNHDCLKDIVFEMEKWTNNTGNTGPYMLYAYSRIQSILYIRDDGYEGKKFDLGHKLRQLGIHYQSYVDTNTHTINFPKFLQSKDGQRFLAMTDYDRDLCTTNERLLLFQFHRYWCVLLKAKQTNNSSIICEYIFQISQLFSSWYEHVRLTQVPLESIPSKVVLLQCTSTILHSLLLILNIQPVQKM</sequence>
<dbReference type="AlphaFoldDB" id="A0A0A9YYA8"/>
<protein>
    <recommendedName>
        <fullName evidence="2">arginine--tRNA ligase</fullName>
        <ecNumber evidence="2">6.1.1.19</ecNumber>
    </recommendedName>
</protein>
<dbReference type="SUPFAM" id="SSF47323">
    <property type="entry name" value="Anticodon-binding domain of a subclass of class I aminoacyl-tRNA synthetases"/>
    <property type="match status" value="1"/>
</dbReference>
<evidence type="ECO:0000256" key="2">
    <source>
        <dbReference type="ARBA" id="ARBA00012837"/>
    </source>
</evidence>
<dbReference type="EC" id="6.1.1.19" evidence="2"/>
<dbReference type="EMBL" id="GBHO01025984">
    <property type="protein sequence ID" value="JAG17620.1"/>
    <property type="molecule type" value="Transcribed_RNA"/>
</dbReference>
<gene>
    <name evidence="7" type="primary">argS_11</name>
    <name evidence="6" type="synonym">argS_0</name>
    <name evidence="5" type="synonym">argS_3</name>
    <name evidence="6" type="ORF">CM83_19558</name>
    <name evidence="7" type="ORF">CM83_19565</name>
    <name evidence="5" type="ORF">CM83_19572</name>
</gene>
<dbReference type="GO" id="GO:0006420">
    <property type="term" value="P:arginyl-tRNA aminoacylation"/>
    <property type="evidence" value="ECO:0007669"/>
    <property type="project" value="InterPro"/>
</dbReference>
<comment type="similarity">
    <text evidence="1">Belongs to the class-I aminoacyl-tRNA synthetase family.</text>
</comment>
<dbReference type="Pfam" id="PF05746">
    <property type="entry name" value="DALR_1"/>
    <property type="match status" value="1"/>
</dbReference>
<dbReference type="Gene3D" id="3.40.50.620">
    <property type="entry name" value="HUPs"/>
    <property type="match status" value="1"/>
</dbReference>
<dbReference type="PANTHER" id="PTHR11956">
    <property type="entry name" value="ARGINYL-TRNA SYNTHETASE"/>
    <property type="match status" value="1"/>
</dbReference>
<dbReference type="InterPro" id="IPR001278">
    <property type="entry name" value="Arg-tRNA-ligase"/>
</dbReference>